<keyword evidence="4 15" id="KW-0378">Hydrolase</keyword>
<dbReference type="InterPro" id="IPR027417">
    <property type="entry name" value="P-loop_NTPase"/>
</dbReference>
<evidence type="ECO:0000256" key="4">
    <source>
        <dbReference type="ARBA" id="ARBA00022801"/>
    </source>
</evidence>
<dbReference type="SUPFAM" id="SSF52980">
    <property type="entry name" value="Restriction endonuclease-like"/>
    <property type="match status" value="1"/>
</dbReference>
<dbReference type="EMBL" id="FNYD01000004">
    <property type="protein sequence ID" value="SEJ40782.1"/>
    <property type="molecule type" value="Genomic_DNA"/>
</dbReference>
<dbReference type="STRING" id="1227549.SAMN05444007_104375"/>
<evidence type="ECO:0000256" key="5">
    <source>
        <dbReference type="ARBA" id="ARBA00022806"/>
    </source>
</evidence>
<dbReference type="GO" id="GO:0000725">
    <property type="term" value="P:recombinational repair"/>
    <property type="evidence" value="ECO:0007669"/>
    <property type="project" value="TreeGrafter"/>
</dbReference>
<dbReference type="GO" id="GO:0004527">
    <property type="term" value="F:exonuclease activity"/>
    <property type="evidence" value="ECO:0007669"/>
    <property type="project" value="UniProtKB-KW"/>
</dbReference>
<dbReference type="Pfam" id="PF12705">
    <property type="entry name" value="PDDEXK_1"/>
    <property type="match status" value="1"/>
</dbReference>
<dbReference type="Gene3D" id="3.90.320.10">
    <property type="match status" value="1"/>
</dbReference>
<evidence type="ECO:0000256" key="7">
    <source>
        <dbReference type="ARBA" id="ARBA00022840"/>
    </source>
</evidence>
<dbReference type="InterPro" id="IPR014016">
    <property type="entry name" value="UvrD-like_ATP-bd"/>
</dbReference>
<dbReference type="InterPro" id="IPR014151">
    <property type="entry name" value="DNA_helicase_AddA"/>
</dbReference>
<dbReference type="GO" id="GO:0005829">
    <property type="term" value="C:cytosol"/>
    <property type="evidence" value="ECO:0007669"/>
    <property type="project" value="TreeGrafter"/>
</dbReference>
<evidence type="ECO:0000256" key="9">
    <source>
        <dbReference type="ARBA" id="ARBA00023204"/>
    </source>
</evidence>
<proteinExistence type="predicted"/>
<dbReference type="Gene3D" id="1.10.486.10">
    <property type="entry name" value="PCRA, domain 4"/>
    <property type="match status" value="1"/>
</dbReference>
<feature type="region of interest" description="Disordered" evidence="16">
    <location>
        <begin position="901"/>
        <end position="951"/>
    </location>
</feature>
<dbReference type="GO" id="GO:0005524">
    <property type="term" value="F:ATP binding"/>
    <property type="evidence" value="ECO:0007669"/>
    <property type="project" value="UniProtKB-UniRule"/>
</dbReference>
<feature type="domain" description="UvrD-like helicase C-terminal" evidence="18">
    <location>
        <begin position="496"/>
        <end position="781"/>
    </location>
</feature>
<dbReference type="InterPro" id="IPR011604">
    <property type="entry name" value="PDDEXK-like_dom_sf"/>
</dbReference>
<dbReference type="RefSeq" id="WP_092365390.1">
    <property type="nucleotide sequence ID" value="NZ_BMGV01000004.1"/>
</dbReference>
<keyword evidence="20" id="KW-1185">Reference proteome</keyword>
<evidence type="ECO:0000256" key="2">
    <source>
        <dbReference type="ARBA" id="ARBA00022741"/>
    </source>
</evidence>
<dbReference type="InterPro" id="IPR000212">
    <property type="entry name" value="DNA_helicase_UvrD/REP"/>
</dbReference>
<evidence type="ECO:0000256" key="16">
    <source>
        <dbReference type="SAM" id="MobiDB-lite"/>
    </source>
</evidence>
<keyword evidence="7 15" id="KW-0067">ATP-binding</keyword>
<comment type="catalytic activity">
    <reaction evidence="14">
        <text>ATP + H2O = ADP + phosphate + H(+)</text>
        <dbReference type="Rhea" id="RHEA:13065"/>
        <dbReference type="ChEBI" id="CHEBI:15377"/>
        <dbReference type="ChEBI" id="CHEBI:15378"/>
        <dbReference type="ChEBI" id="CHEBI:30616"/>
        <dbReference type="ChEBI" id="CHEBI:43474"/>
        <dbReference type="ChEBI" id="CHEBI:456216"/>
        <dbReference type="EC" id="5.6.2.4"/>
    </reaction>
</comment>
<feature type="domain" description="UvrD-like helicase ATP-binding" evidence="17">
    <location>
        <begin position="4"/>
        <end position="477"/>
    </location>
</feature>
<dbReference type="PANTHER" id="PTHR11070">
    <property type="entry name" value="UVRD / RECB / PCRA DNA HELICASE FAMILY MEMBER"/>
    <property type="match status" value="1"/>
</dbReference>
<evidence type="ECO:0000256" key="10">
    <source>
        <dbReference type="ARBA" id="ARBA00023235"/>
    </source>
</evidence>
<keyword evidence="8" id="KW-0238">DNA-binding</keyword>
<evidence type="ECO:0000259" key="17">
    <source>
        <dbReference type="PROSITE" id="PS51198"/>
    </source>
</evidence>
<comment type="catalytic activity">
    <reaction evidence="11">
        <text>Couples ATP hydrolysis with the unwinding of duplex DNA by translocating in the 3'-5' direction.</text>
        <dbReference type="EC" id="5.6.2.4"/>
    </reaction>
</comment>
<evidence type="ECO:0000256" key="14">
    <source>
        <dbReference type="ARBA" id="ARBA00048988"/>
    </source>
</evidence>
<dbReference type="GO" id="GO:0003677">
    <property type="term" value="F:DNA binding"/>
    <property type="evidence" value="ECO:0007669"/>
    <property type="project" value="UniProtKB-KW"/>
</dbReference>
<dbReference type="Pfam" id="PF13361">
    <property type="entry name" value="UvrD_C"/>
    <property type="match status" value="1"/>
</dbReference>
<dbReference type="PROSITE" id="PS51198">
    <property type="entry name" value="UVRD_HELICASE_ATP_BIND"/>
    <property type="match status" value="1"/>
</dbReference>
<sequence>MTPRDDASARQVQAARPDASTWLAANAGSGKTRVLTDRVARLLLDGVDPQRILCLTYTKAAASEMQNRLFRRLGEWAMLDDAALHAALTDLGVPGGIDARRLAQARTLFARAIETPGGLKIQTIHSFCATLLRRFPLEAQVSPQFVEIEDRAAALLRQEIVEEMADGADASLIEAVAGFVTDTDFDKLTRAMTGRREGFDTPLGWADLLRLFDLPDGFDEPALLGEVFLGGEIELLREIGPTLAESGGNNAKAAARLDEVTAPDLAGLAILEGVLLTGPGAKEPFAAKIGSFPTKALREGALARKMPQLEALMARVEAARNRRLELAAARKSHALHRFAAVFLPEYARRKQLRGWLDFDDLILKARALLTTPSVAAWVLYRLDGGIDHILVDEAQDTSPAQWDVIERLAQEFTSGQGARADVERTIFVVGDKKQSIYSFQGADPEAFDRMQREFGRRLSDSGSDLQDLTLEYSFRSSEAILRLVDLVFAGQDGAGFHKEAQHRAFKSDMPGRVDLWPVVEKVAEDEDGDWTDPVDRPGARHHTVILAETVARSIKEMIARGDTVPVDGPDGSARRPVRPGDIMILVQRRSDLFAEIIRACKSAGLPIAGADRLKVGAELAVKDLAALLSFLATPEDDLSLACALKSPLFGWSERQLFDLAHHRAPGEYLWTALRRHGGNHADTLATLRDLRGQTDFLRPYDLIERILTRHDGRRRLLGRLGNEAEDGINALLSQALGYERSDVPSLTGFLSWMQTDDLEIKRQMSGVGDMIRVMTVHGAKGLESPVVILPDTAKPAPHRDAEILVADGTPLWRVAKDDSPPLISEARAAARQRQEEERLRLLYVALTRAETWLIVAAAGDLGGAGDSWYDRVAAGMEPAGATRMENGVLRLEHGDWTAAPVIDLRPNPDRSDSLPDMFRTPAARPAARPDTLSPSDLGGAKALPGDAGQDETAALARGTRLHLLLELLPGRAEADWPVIARHGLPDLPETERAALLAEVSAVLSAPDLAAIFAAGALAEVAVSADLGPRRLHGVIDRLIVSPDRVLAVDFKTNATVPDTPEACPDGLLRQMGAYAQALGQIYPDRRIDTAILWTRTARLMPLPHDLVTRALAASQIS</sequence>
<dbReference type="SUPFAM" id="SSF52540">
    <property type="entry name" value="P-loop containing nucleoside triphosphate hydrolases"/>
    <property type="match status" value="1"/>
</dbReference>
<keyword evidence="2 15" id="KW-0547">Nucleotide-binding</keyword>
<dbReference type="InterPro" id="IPR011335">
    <property type="entry name" value="Restrct_endonuc-II-like"/>
</dbReference>
<feature type="binding site" evidence="15">
    <location>
        <begin position="25"/>
        <end position="32"/>
    </location>
    <ligand>
        <name>ATP</name>
        <dbReference type="ChEBI" id="CHEBI:30616"/>
    </ligand>
</feature>
<evidence type="ECO:0000256" key="11">
    <source>
        <dbReference type="ARBA" id="ARBA00034617"/>
    </source>
</evidence>
<dbReference type="PANTHER" id="PTHR11070:SF2">
    <property type="entry name" value="ATP-DEPENDENT DNA HELICASE SRS2"/>
    <property type="match status" value="1"/>
</dbReference>
<evidence type="ECO:0000256" key="1">
    <source>
        <dbReference type="ARBA" id="ARBA00022722"/>
    </source>
</evidence>
<dbReference type="AlphaFoldDB" id="A0A1H6YU22"/>
<dbReference type="GO" id="GO:0043138">
    <property type="term" value="F:3'-5' DNA helicase activity"/>
    <property type="evidence" value="ECO:0007669"/>
    <property type="project" value="UniProtKB-EC"/>
</dbReference>
<evidence type="ECO:0000256" key="6">
    <source>
        <dbReference type="ARBA" id="ARBA00022839"/>
    </source>
</evidence>
<keyword evidence="9" id="KW-0234">DNA repair</keyword>
<dbReference type="Gene3D" id="3.40.50.300">
    <property type="entry name" value="P-loop containing nucleotide triphosphate hydrolases"/>
    <property type="match status" value="4"/>
</dbReference>
<keyword evidence="10" id="KW-0413">Isomerase</keyword>
<evidence type="ECO:0000313" key="20">
    <source>
        <dbReference type="Proteomes" id="UP000199379"/>
    </source>
</evidence>
<evidence type="ECO:0000256" key="13">
    <source>
        <dbReference type="ARBA" id="ARBA00034923"/>
    </source>
</evidence>
<dbReference type="InterPro" id="IPR014017">
    <property type="entry name" value="DNA_helicase_UvrD-like_C"/>
</dbReference>
<dbReference type="EC" id="5.6.2.4" evidence="12"/>
<keyword evidence="3" id="KW-0227">DNA damage</keyword>
<organism evidence="19 20">
    <name type="scientific">Cribrihabitans marinus</name>
    <dbReference type="NCBI Taxonomy" id="1227549"/>
    <lineage>
        <taxon>Bacteria</taxon>
        <taxon>Pseudomonadati</taxon>
        <taxon>Pseudomonadota</taxon>
        <taxon>Alphaproteobacteria</taxon>
        <taxon>Rhodobacterales</taxon>
        <taxon>Paracoccaceae</taxon>
        <taxon>Cribrihabitans</taxon>
    </lineage>
</organism>
<dbReference type="GO" id="GO:0033202">
    <property type="term" value="C:DNA helicase complex"/>
    <property type="evidence" value="ECO:0007669"/>
    <property type="project" value="TreeGrafter"/>
</dbReference>
<protein>
    <recommendedName>
        <fullName evidence="12">DNA 3'-5' helicase</fullName>
        <ecNumber evidence="12">5.6.2.4</ecNumber>
    </recommendedName>
    <alternativeName>
        <fullName evidence="13">DNA 3'-5' helicase II</fullName>
    </alternativeName>
</protein>
<name>A0A1H6YU22_9RHOB</name>
<dbReference type="Proteomes" id="UP000199379">
    <property type="component" value="Unassembled WGS sequence"/>
</dbReference>
<keyword evidence="5 15" id="KW-0347">Helicase</keyword>
<evidence type="ECO:0000313" key="19">
    <source>
        <dbReference type="EMBL" id="SEJ40782.1"/>
    </source>
</evidence>
<evidence type="ECO:0000256" key="3">
    <source>
        <dbReference type="ARBA" id="ARBA00022763"/>
    </source>
</evidence>
<dbReference type="PROSITE" id="PS51217">
    <property type="entry name" value="UVRD_HELICASE_CTER"/>
    <property type="match status" value="1"/>
</dbReference>
<gene>
    <name evidence="19" type="ORF">SAMN05444007_104375</name>
</gene>
<keyword evidence="1" id="KW-0540">Nuclease</keyword>
<feature type="compositionally biased region" description="Low complexity" evidence="16">
    <location>
        <begin position="919"/>
        <end position="929"/>
    </location>
</feature>
<dbReference type="Pfam" id="PF00580">
    <property type="entry name" value="UvrD-helicase"/>
    <property type="match status" value="1"/>
</dbReference>
<evidence type="ECO:0000256" key="8">
    <source>
        <dbReference type="ARBA" id="ARBA00023125"/>
    </source>
</evidence>
<reference evidence="19 20" key="1">
    <citation type="submission" date="2016-10" db="EMBL/GenBank/DDBJ databases">
        <authorList>
            <person name="de Groot N.N."/>
        </authorList>
    </citation>
    <scope>NUCLEOTIDE SEQUENCE [LARGE SCALE GENOMIC DNA]</scope>
    <source>
        <strain evidence="19 20">DSM 29340</strain>
    </source>
</reference>
<evidence type="ECO:0000256" key="12">
    <source>
        <dbReference type="ARBA" id="ARBA00034808"/>
    </source>
</evidence>
<dbReference type="OrthoDB" id="9810135at2"/>
<evidence type="ECO:0000256" key="15">
    <source>
        <dbReference type="PROSITE-ProRule" id="PRU00560"/>
    </source>
</evidence>
<accession>A0A1H6YU22</accession>
<evidence type="ECO:0000259" key="18">
    <source>
        <dbReference type="PROSITE" id="PS51217"/>
    </source>
</evidence>
<dbReference type="NCBIfam" id="TIGR02784">
    <property type="entry name" value="addA_alphas"/>
    <property type="match status" value="1"/>
</dbReference>
<dbReference type="InterPro" id="IPR038726">
    <property type="entry name" value="PDDEXK_AddAB-type"/>
</dbReference>
<keyword evidence="6" id="KW-0269">Exonuclease</keyword>